<dbReference type="RefSeq" id="WP_138084211.1">
    <property type="nucleotide sequence ID" value="NZ_VAUV01000001.1"/>
</dbReference>
<evidence type="ECO:0000313" key="1">
    <source>
        <dbReference type="EMBL" id="TLD72588.1"/>
    </source>
</evidence>
<dbReference type="Proteomes" id="UP000306196">
    <property type="component" value="Unassembled WGS sequence"/>
</dbReference>
<protein>
    <submittedName>
        <fullName evidence="1">Uncharacterized protein</fullName>
    </submittedName>
</protein>
<dbReference type="AlphaFoldDB" id="A0A5R8KJT7"/>
<proteinExistence type="predicted"/>
<dbReference type="EMBL" id="VAUV01000001">
    <property type="protein sequence ID" value="TLD72588.1"/>
    <property type="molecule type" value="Genomic_DNA"/>
</dbReference>
<gene>
    <name evidence="1" type="ORF">FEM03_00490</name>
</gene>
<comment type="caution">
    <text evidence="1">The sequence shown here is derived from an EMBL/GenBank/DDBJ whole genome shotgun (WGS) entry which is preliminary data.</text>
</comment>
<organism evidence="1 2">
    <name type="scientific">Phragmitibacter flavus</name>
    <dbReference type="NCBI Taxonomy" id="2576071"/>
    <lineage>
        <taxon>Bacteria</taxon>
        <taxon>Pseudomonadati</taxon>
        <taxon>Verrucomicrobiota</taxon>
        <taxon>Verrucomicrobiia</taxon>
        <taxon>Verrucomicrobiales</taxon>
        <taxon>Verrucomicrobiaceae</taxon>
        <taxon>Phragmitibacter</taxon>
    </lineage>
</organism>
<accession>A0A5R8KJT7</accession>
<name>A0A5R8KJT7_9BACT</name>
<sequence length="611" mass="67221">MTRLIHVLLATIVWMLIPVVGSGENPNEDLLLSYPKWRLQPAPFTLAKVAVGYSPEALDNAFHQASDDSTSQFFEVMDSNSDLQSLAKIADLSAINLNWEGAVPDYLLINPTFSVEAGGRLTLSAQLCQRDPFMRIKTLSASVSEDAGLEALMEQFWMKLDSPMPVLRKNARGVMEAQVEKSIGASIAEIALPGMLDTDGNLGMFSLNALSNTVTRASSHHRLIRPYYEFQPWLTSARWGRHAQNVDVLGLVESGSAGDKNAYRIKGKVTVPREMFGEGYNGSVVQLEHATFVAGREKTNYLSSCFYYLGGMGDYPLERFLVFVNYDPASGMTTSSTLETRWVLGAYGKAEADRLLEPAVRTADRPVVRLDPTGNFWTYQSPAAGGILLFENLSEEEGQFVILKKGQVPKDLEAVCHYRPQEGEKVVEHVFTPNGRAIVLVLSREEDEGGRTVEARRVVIWDFRGDRGTVVGDSRTSTAGLYNGGRPVVPLSAQTLGESQGTRLFEQVRFGNTSPQSSGGLLILGCNNADYEVWKFAVSVEPPEPTDRDRDTVVSKRYFSGSFPSAYAKKPNVCPLAIEPEMNRVFVGGTNRVEVLQLYATDAEASNEAAR</sequence>
<keyword evidence="2" id="KW-1185">Reference proteome</keyword>
<evidence type="ECO:0000313" key="2">
    <source>
        <dbReference type="Proteomes" id="UP000306196"/>
    </source>
</evidence>
<reference evidence="1 2" key="1">
    <citation type="submission" date="2019-05" db="EMBL/GenBank/DDBJ databases">
        <title>Verrucobacter flavum gen. nov., sp. nov. a new member of the family Verrucomicrobiaceae.</title>
        <authorList>
            <person name="Szuroczki S."/>
            <person name="Abbaszade G."/>
            <person name="Szabo A."/>
            <person name="Felfoldi T."/>
            <person name="Schumann P."/>
            <person name="Boka K."/>
            <person name="Keki Z."/>
            <person name="Toumi M."/>
            <person name="Toth E."/>
        </authorList>
    </citation>
    <scope>NUCLEOTIDE SEQUENCE [LARGE SCALE GENOMIC DNA]</scope>
    <source>
        <strain evidence="1 2">MG-N-17</strain>
    </source>
</reference>